<feature type="compositionally biased region" description="Polar residues" evidence="1">
    <location>
        <begin position="24"/>
        <end position="33"/>
    </location>
</feature>
<dbReference type="PANTHER" id="PTHR28067:SF1">
    <property type="entry name" value="DNA REPLICATION REGULATOR SLD3"/>
    <property type="match status" value="1"/>
</dbReference>
<dbReference type="EMBL" id="MU005964">
    <property type="protein sequence ID" value="KAF2862822.1"/>
    <property type="molecule type" value="Genomic_DNA"/>
</dbReference>
<dbReference type="Gene3D" id="1.20.58.2130">
    <property type="match status" value="1"/>
</dbReference>
<evidence type="ECO:0000259" key="2">
    <source>
        <dbReference type="Pfam" id="PF08639"/>
    </source>
</evidence>
<dbReference type="PANTHER" id="PTHR28067">
    <property type="entry name" value="DNA REPLICATION REGULATOR SLD3"/>
    <property type="match status" value="1"/>
</dbReference>
<organism evidence="3 4">
    <name type="scientific">Piedraia hortae CBS 480.64</name>
    <dbReference type="NCBI Taxonomy" id="1314780"/>
    <lineage>
        <taxon>Eukaryota</taxon>
        <taxon>Fungi</taxon>
        <taxon>Dikarya</taxon>
        <taxon>Ascomycota</taxon>
        <taxon>Pezizomycotina</taxon>
        <taxon>Dothideomycetes</taxon>
        <taxon>Dothideomycetidae</taxon>
        <taxon>Capnodiales</taxon>
        <taxon>Piedraiaceae</taxon>
        <taxon>Piedraia</taxon>
    </lineage>
</organism>
<feature type="region of interest" description="Disordered" evidence="1">
    <location>
        <begin position="737"/>
        <end position="758"/>
    </location>
</feature>
<feature type="region of interest" description="Disordered" evidence="1">
    <location>
        <begin position="656"/>
        <end position="698"/>
    </location>
</feature>
<name>A0A6A7C6D7_9PEZI</name>
<keyword evidence="4" id="KW-1185">Reference proteome</keyword>
<dbReference type="GO" id="GO:0006270">
    <property type="term" value="P:DNA replication initiation"/>
    <property type="evidence" value="ECO:0007669"/>
    <property type="project" value="InterPro"/>
</dbReference>
<feature type="region of interest" description="Disordered" evidence="1">
    <location>
        <begin position="385"/>
        <end position="413"/>
    </location>
</feature>
<dbReference type="InterPro" id="IPR013948">
    <property type="entry name" value="DNA_replication_reg_Sld3_C"/>
</dbReference>
<dbReference type="Pfam" id="PF08639">
    <property type="entry name" value="Sld3_STD"/>
    <property type="match status" value="1"/>
</dbReference>
<evidence type="ECO:0000313" key="3">
    <source>
        <dbReference type="EMBL" id="KAF2862822.1"/>
    </source>
</evidence>
<evidence type="ECO:0000313" key="4">
    <source>
        <dbReference type="Proteomes" id="UP000799421"/>
    </source>
</evidence>
<proteinExistence type="predicted"/>
<dbReference type="AlphaFoldDB" id="A0A6A7C6D7"/>
<feature type="domain" description="DNA replication regulator Sld3 C-terminal" evidence="2">
    <location>
        <begin position="224"/>
        <end position="708"/>
    </location>
</feature>
<protein>
    <recommendedName>
        <fullName evidence="2">DNA replication regulator Sld3 C-terminal domain-containing protein</fullName>
    </recommendedName>
</protein>
<dbReference type="InterPro" id="IPR042511">
    <property type="entry name" value="Sld3"/>
</dbReference>
<dbReference type="OrthoDB" id="5395343at2759"/>
<sequence>MSFTHSNDVSIRPGDTTGKRKTQESGSGETQLDQRPFTVLPDPDDPFAPPRTFRPIRLLPRERLSLAYLDTASPGSRLFKACVGVLEKCHEWNSGPHVLIAEETREDRVYAIERVQKNLYALCRLVEWVKRLPLDNEESVEEFLPVKRQKCQLIDKVQPRRKNVGATTNTRPSSASAMLGLPKLSAEIIAEEKPAPVTAPPTELPTEPLVAEVRPPEKPHSAQEVLEEFSKQYLEALYISRTSLAYFAKGPLSRTRMAFSGREDGSLQPSKLIGFLRDTILTSSVMDKKFREHVPTLIKELLLQEGAKPKRKSKWKAKRNKAGFLTDEKDYIARWWHGWEDHEISSSAETVDVRLGRRVPKIRGRETFLQLILTLEVLALESPPAAHHNPSVTPVKVTEEVGPEAQPDSAKKSKAGKPVDLVALLEVLVDRLCIWHSLEVQSPQKKTANNEEGGDDELKKFCTEIIIPFYISRVPKHAIHVNNKLGGPNVLSPAKHCLNSARKPGAPAARPVPAKVLKKPRPMSLHSSKKSQKSLEVCIKRERSQTPAMDSFPLVSIQGRKRTNVLQSLTCSRREVDFSAASRATADKAKQKARVENKLKEAISAMKKPNRAVAVKEVAESTDASFARATAKKTTQKASQKSNVLVSATPRANKTFMATPPKAAPSSGFVNETPPRKPTFPAAGVEETPLGNSASRRWPRTSAVQQTPLFHIPESSPLAEPRHTFMMTEKPAMPMFKPIQVAPSPPTSPPLARGTLGD</sequence>
<dbReference type="Proteomes" id="UP000799421">
    <property type="component" value="Unassembled WGS sequence"/>
</dbReference>
<feature type="region of interest" description="Disordered" evidence="1">
    <location>
        <begin position="1"/>
        <end position="52"/>
    </location>
</feature>
<accession>A0A6A7C6D7</accession>
<evidence type="ECO:0000256" key="1">
    <source>
        <dbReference type="SAM" id="MobiDB-lite"/>
    </source>
</evidence>
<dbReference type="GO" id="GO:0031261">
    <property type="term" value="C:DNA replication preinitiation complex"/>
    <property type="evidence" value="ECO:0007669"/>
    <property type="project" value="TreeGrafter"/>
</dbReference>
<gene>
    <name evidence="3" type="ORF">K470DRAFT_268771</name>
</gene>
<reference evidence="3" key="1">
    <citation type="journal article" date="2020" name="Stud. Mycol.">
        <title>101 Dothideomycetes genomes: a test case for predicting lifestyles and emergence of pathogens.</title>
        <authorList>
            <person name="Haridas S."/>
            <person name="Albert R."/>
            <person name="Binder M."/>
            <person name="Bloem J."/>
            <person name="Labutti K."/>
            <person name="Salamov A."/>
            <person name="Andreopoulos B."/>
            <person name="Baker S."/>
            <person name="Barry K."/>
            <person name="Bills G."/>
            <person name="Bluhm B."/>
            <person name="Cannon C."/>
            <person name="Castanera R."/>
            <person name="Culley D."/>
            <person name="Daum C."/>
            <person name="Ezra D."/>
            <person name="Gonzalez J."/>
            <person name="Henrissat B."/>
            <person name="Kuo A."/>
            <person name="Liang C."/>
            <person name="Lipzen A."/>
            <person name="Lutzoni F."/>
            <person name="Magnuson J."/>
            <person name="Mondo S."/>
            <person name="Nolan M."/>
            <person name="Ohm R."/>
            <person name="Pangilinan J."/>
            <person name="Park H.-J."/>
            <person name="Ramirez L."/>
            <person name="Alfaro M."/>
            <person name="Sun H."/>
            <person name="Tritt A."/>
            <person name="Yoshinaga Y."/>
            <person name="Zwiers L.-H."/>
            <person name="Turgeon B."/>
            <person name="Goodwin S."/>
            <person name="Spatafora J."/>
            <person name="Crous P."/>
            <person name="Grigoriev I."/>
        </authorList>
    </citation>
    <scope>NUCLEOTIDE SEQUENCE</scope>
    <source>
        <strain evidence="3">CBS 480.64</strain>
    </source>
</reference>